<evidence type="ECO:0000313" key="1">
    <source>
        <dbReference type="EMBL" id="MPC23526.1"/>
    </source>
</evidence>
<organism evidence="1 2">
    <name type="scientific">Portunus trituberculatus</name>
    <name type="common">Swimming crab</name>
    <name type="synonym">Neptunus trituberculatus</name>
    <dbReference type="NCBI Taxonomy" id="210409"/>
    <lineage>
        <taxon>Eukaryota</taxon>
        <taxon>Metazoa</taxon>
        <taxon>Ecdysozoa</taxon>
        <taxon>Arthropoda</taxon>
        <taxon>Crustacea</taxon>
        <taxon>Multicrustacea</taxon>
        <taxon>Malacostraca</taxon>
        <taxon>Eumalacostraca</taxon>
        <taxon>Eucarida</taxon>
        <taxon>Decapoda</taxon>
        <taxon>Pleocyemata</taxon>
        <taxon>Brachyura</taxon>
        <taxon>Eubrachyura</taxon>
        <taxon>Portunoidea</taxon>
        <taxon>Portunidae</taxon>
        <taxon>Portuninae</taxon>
        <taxon>Portunus</taxon>
    </lineage>
</organism>
<dbReference type="EMBL" id="VSRR010001217">
    <property type="protein sequence ID" value="MPC23526.1"/>
    <property type="molecule type" value="Genomic_DNA"/>
</dbReference>
<reference evidence="1 2" key="1">
    <citation type="submission" date="2019-05" db="EMBL/GenBank/DDBJ databases">
        <title>Another draft genome of Portunus trituberculatus and its Hox gene families provides insights of decapod evolution.</title>
        <authorList>
            <person name="Jeong J.-H."/>
            <person name="Song I."/>
            <person name="Kim S."/>
            <person name="Choi T."/>
            <person name="Kim D."/>
            <person name="Ryu S."/>
            <person name="Kim W."/>
        </authorList>
    </citation>
    <scope>NUCLEOTIDE SEQUENCE [LARGE SCALE GENOMIC DNA]</scope>
    <source>
        <tissue evidence="1">Muscle</tissue>
    </source>
</reference>
<comment type="caution">
    <text evidence="1">The sequence shown here is derived from an EMBL/GenBank/DDBJ whole genome shotgun (WGS) entry which is preliminary data.</text>
</comment>
<keyword evidence="2" id="KW-1185">Reference proteome</keyword>
<accession>A0A5B7DRH5</accession>
<dbReference type="AlphaFoldDB" id="A0A5B7DRH5"/>
<gene>
    <name evidence="1" type="ORF">E2C01_016582</name>
</gene>
<name>A0A5B7DRH5_PORTR</name>
<protein>
    <submittedName>
        <fullName evidence="1">Uncharacterized protein</fullName>
    </submittedName>
</protein>
<sequence>MELHDHVHYSFHATSIITEASQEMSYHQLIDSLLSPRQARCVLGWVDGRMSLRKLRNSNSFLTRVRCPRDKISAMFLAASFFSATLRTRTIFRVLGGTSQKPRNGKLGKVEVNP</sequence>
<evidence type="ECO:0000313" key="2">
    <source>
        <dbReference type="Proteomes" id="UP000324222"/>
    </source>
</evidence>
<dbReference type="Proteomes" id="UP000324222">
    <property type="component" value="Unassembled WGS sequence"/>
</dbReference>
<proteinExistence type="predicted"/>